<gene>
    <name evidence="1" type="ORF">S12H4_31341</name>
</gene>
<organism evidence="1">
    <name type="scientific">marine sediment metagenome</name>
    <dbReference type="NCBI Taxonomy" id="412755"/>
    <lineage>
        <taxon>unclassified sequences</taxon>
        <taxon>metagenomes</taxon>
        <taxon>ecological metagenomes</taxon>
    </lineage>
</organism>
<protein>
    <submittedName>
        <fullName evidence="1">Uncharacterized protein</fullName>
    </submittedName>
</protein>
<proteinExistence type="predicted"/>
<comment type="caution">
    <text evidence="1">The sequence shown here is derived from an EMBL/GenBank/DDBJ whole genome shotgun (WGS) entry which is preliminary data.</text>
</comment>
<sequence>MPARTKEGYPYYDGGEPSETGMAIHDAMMNELKSAFVN</sequence>
<reference evidence="1" key="1">
    <citation type="journal article" date="2014" name="Front. Microbiol.">
        <title>High frequency of phylogenetically diverse reductive dehalogenase-homologous genes in deep subseafloor sedimentary metagenomes.</title>
        <authorList>
            <person name="Kawai M."/>
            <person name="Futagami T."/>
            <person name="Toyoda A."/>
            <person name="Takaki Y."/>
            <person name="Nishi S."/>
            <person name="Hori S."/>
            <person name="Arai W."/>
            <person name="Tsubouchi T."/>
            <person name="Morono Y."/>
            <person name="Uchiyama I."/>
            <person name="Ito T."/>
            <person name="Fujiyama A."/>
            <person name="Inagaki F."/>
            <person name="Takami H."/>
        </authorList>
    </citation>
    <scope>NUCLEOTIDE SEQUENCE</scope>
    <source>
        <strain evidence="1">Expedition CK06-06</strain>
    </source>
</reference>
<name>X1SW02_9ZZZZ</name>
<feature type="non-terminal residue" evidence="1">
    <location>
        <position position="38"/>
    </location>
</feature>
<dbReference type="EMBL" id="BARW01018282">
    <property type="protein sequence ID" value="GAI97143.1"/>
    <property type="molecule type" value="Genomic_DNA"/>
</dbReference>
<dbReference type="AlphaFoldDB" id="X1SW02"/>
<accession>X1SW02</accession>
<evidence type="ECO:0000313" key="1">
    <source>
        <dbReference type="EMBL" id="GAI97143.1"/>
    </source>
</evidence>